<feature type="non-terminal residue" evidence="2">
    <location>
        <position position="101"/>
    </location>
</feature>
<sequence>MFRQNRKSLLIRRDIIRYGVSGVTAGTQPWAGSAVRRRLPVAARRHDSRSFRSELSQRVAAAVPARKSLKKLGVLSSVSRNSNSPFQNPQTRFSRTHTSNV</sequence>
<gene>
    <name evidence="2" type="ORF">BINO364_LOCUS6333</name>
</gene>
<dbReference type="EMBL" id="OV170234">
    <property type="protein sequence ID" value="CAH0720061.1"/>
    <property type="molecule type" value="Genomic_DNA"/>
</dbReference>
<evidence type="ECO:0000256" key="1">
    <source>
        <dbReference type="SAM" id="MobiDB-lite"/>
    </source>
</evidence>
<dbReference type="Proteomes" id="UP000838878">
    <property type="component" value="Chromosome 14"/>
</dbReference>
<feature type="compositionally biased region" description="Polar residues" evidence="1">
    <location>
        <begin position="80"/>
        <end position="101"/>
    </location>
</feature>
<feature type="region of interest" description="Disordered" evidence="1">
    <location>
        <begin position="77"/>
        <end position="101"/>
    </location>
</feature>
<accession>A0A8J9YB97</accession>
<organism evidence="2 3">
    <name type="scientific">Brenthis ino</name>
    <name type="common">lesser marbled fritillary</name>
    <dbReference type="NCBI Taxonomy" id="405034"/>
    <lineage>
        <taxon>Eukaryota</taxon>
        <taxon>Metazoa</taxon>
        <taxon>Ecdysozoa</taxon>
        <taxon>Arthropoda</taxon>
        <taxon>Hexapoda</taxon>
        <taxon>Insecta</taxon>
        <taxon>Pterygota</taxon>
        <taxon>Neoptera</taxon>
        <taxon>Endopterygota</taxon>
        <taxon>Lepidoptera</taxon>
        <taxon>Glossata</taxon>
        <taxon>Ditrysia</taxon>
        <taxon>Papilionoidea</taxon>
        <taxon>Nymphalidae</taxon>
        <taxon>Heliconiinae</taxon>
        <taxon>Argynnini</taxon>
        <taxon>Brenthis</taxon>
    </lineage>
</organism>
<reference evidence="2" key="1">
    <citation type="submission" date="2021-12" db="EMBL/GenBank/DDBJ databases">
        <authorList>
            <person name="Martin H S."/>
        </authorList>
    </citation>
    <scope>NUCLEOTIDE SEQUENCE</scope>
</reference>
<keyword evidence="3" id="KW-1185">Reference proteome</keyword>
<dbReference type="AlphaFoldDB" id="A0A8J9YB97"/>
<protein>
    <submittedName>
        <fullName evidence="2">Uncharacterized protein</fullName>
    </submittedName>
</protein>
<evidence type="ECO:0000313" key="3">
    <source>
        <dbReference type="Proteomes" id="UP000838878"/>
    </source>
</evidence>
<name>A0A8J9YB97_9NEOP</name>
<evidence type="ECO:0000313" key="2">
    <source>
        <dbReference type="EMBL" id="CAH0720061.1"/>
    </source>
</evidence>
<proteinExistence type="predicted"/>